<dbReference type="CDD" id="cd03794">
    <property type="entry name" value="GT4_WbuB-like"/>
    <property type="match status" value="1"/>
</dbReference>
<evidence type="ECO:0000313" key="4">
    <source>
        <dbReference type="Proteomes" id="UP000002799"/>
    </source>
</evidence>
<dbReference type="KEGG" id="fne:FSDG_01877"/>
<dbReference type="EMBL" id="CP007062">
    <property type="protein sequence ID" value="EEO43318.1"/>
    <property type="molecule type" value="Genomic_DNA"/>
</dbReference>
<dbReference type="AlphaFoldDB" id="A0A140PVC3"/>
<dbReference type="RefSeq" id="WP_008702257.1">
    <property type="nucleotide sequence ID" value="NZ_AKBT01000001.1"/>
</dbReference>
<dbReference type="InterPro" id="IPR028098">
    <property type="entry name" value="Glyco_trans_4-like_N"/>
</dbReference>
<feature type="domain" description="Glycosyltransferase subfamily 4-like N-terminal" evidence="2">
    <location>
        <begin position="88"/>
        <end position="208"/>
    </location>
</feature>
<dbReference type="Gene3D" id="3.40.50.2000">
    <property type="entry name" value="Glycogen Phosphorylase B"/>
    <property type="match status" value="2"/>
</dbReference>
<evidence type="ECO:0000259" key="2">
    <source>
        <dbReference type="Pfam" id="PF13439"/>
    </source>
</evidence>
<dbReference type="eggNOG" id="COG0438">
    <property type="taxonomic scope" value="Bacteria"/>
</dbReference>
<organism evidence="3">
    <name type="scientific">Fusobacterium animalis 7_1</name>
    <dbReference type="NCBI Taxonomy" id="457405"/>
    <lineage>
        <taxon>Bacteria</taxon>
        <taxon>Fusobacteriati</taxon>
        <taxon>Fusobacteriota</taxon>
        <taxon>Fusobacteriia</taxon>
        <taxon>Fusobacteriales</taxon>
        <taxon>Fusobacteriaceae</taxon>
        <taxon>Fusobacterium</taxon>
    </lineage>
</organism>
<keyword evidence="1" id="KW-0808">Transferase</keyword>
<proteinExistence type="predicted"/>
<name>A0A140PVC3_9FUSO</name>
<dbReference type="GeneID" id="79810741"/>
<dbReference type="GO" id="GO:0009103">
    <property type="term" value="P:lipopolysaccharide biosynthetic process"/>
    <property type="evidence" value="ECO:0007669"/>
    <property type="project" value="TreeGrafter"/>
</dbReference>
<evidence type="ECO:0000313" key="3">
    <source>
        <dbReference type="EMBL" id="EEO43318.1"/>
    </source>
</evidence>
<gene>
    <name evidence="3" type="ORF">FSDG_01877</name>
</gene>
<sequence>MNKKSIWLISQYSYPPGKSSWRRHFDLFRHFNKNKYNIDIVSGSFLHNSENQHILKEDEKERIIEAEGIKYHILRVMSYSKRLDRIIAMIQFFFKVIFFSKKLLKDSKPDIIIASSPHPFNGLAGMYLAKKYKCPFIIEIRDLWPETWVAMGATTRKSILYKFFAYIEKKLYKNADKIITLTANKDYYTSIGIDGKKVEIISNGVDLESYDSNLKEYKSPLTFSKDNFNILYTGSHSQGDALDILIETAELLSKEKIVFHLVGEGVIKEELKKRVKENNINNVKFYDIVKKYEIPSLLKESDAVIMLLRDIPLYKYGMSPNKMYEYLASTKPIIFSGSVANDMVKEANAGVSVEAENPKKLKEGILSLQKMTIDEREVLGKKGRKYVEENYDTKVLSKKIEKIILNLLEDKNV</sequence>
<evidence type="ECO:0000256" key="1">
    <source>
        <dbReference type="ARBA" id="ARBA00022679"/>
    </source>
</evidence>
<protein>
    <recommendedName>
        <fullName evidence="2">Glycosyltransferase subfamily 4-like N-terminal domain-containing protein</fullName>
    </recommendedName>
</protein>
<dbReference type="Proteomes" id="UP000002799">
    <property type="component" value="Chromosome"/>
</dbReference>
<dbReference type="HOGENOM" id="CLU_009583_11_2_0"/>
<dbReference type="SUPFAM" id="SSF53756">
    <property type="entry name" value="UDP-Glycosyltransferase/glycogen phosphorylase"/>
    <property type="match status" value="1"/>
</dbReference>
<dbReference type="PANTHER" id="PTHR46401">
    <property type="entry name" value="GLYCOSYLTRANSFERASE WBBK-RELATED"/>
    <property type="match status" value="1"/>
</dbReference>
<accession>A0A140PVC3</accession>
<dbReference type="GO" id="GO:0016757">
    <property type="term" value="F:glycosyltransferase activity"/>
    <property type="evidence" value="ECO:0007669"/>
    <property type="project" value="TreeGrafter"/>
</dbReference>
<dbReference type="Pfam" id="PF13692">
    <property type="entry name" value="Glyco_trans_1_4"/>
    <property type="match status" value="1"/>
</dbReference>
<dbReference type="PANTHER" id="PTHR46401:SF2">
    <property type="entry name" value="GLYCOSYLTRANSFERASE WBBK-RELATED"/>
    <property type="match status" value="1"/>
</dbReference>
<dbReference type="Pfam" id="PF13439">
    <property type="entry name" value="Glyco_transf_4"/>
    <property type="match status" value="1"/>
</dbReference>
<reference evidence="3 4" key="1">
    <citation type="submission" date="2013-11" db="EMBL/GenBank/DDBJ databases">
        <title>The Genome Sequence of Fusobacterium sp. 7_1.</title>
        <authorList>
            <consortium name="The Broad Institute Genome Sequencing Platform"/>
            <person name="Earl A."/>
            <person name="Ward D."/>
            <person name="Feldgarden M."/>
            <person name="Gevers D."/>
            <person name="Strauss J."/>
            <person name="Ambrose C.E."/>
            <person name="Allen-Vercoe E."/>
            <person name="Walker B."/>
            <person name="Young S.K."/>
            <person name="Zeng Q."/>
            <person name="Gargeya S."/>
            <person name="Fitzgerald M."/>
            <person name="Haas B."/>
            <person name="Abouelleil A."/>
            <person name="Alvarado L."/>
            <person name="Arachchi H.M."/>
            <person name="Berlin A.M."/>
            <person name="Chapman S.B."/>
            <person name="Goldberg J."/>
            <person name="Griggs A."/>
            <person name="Gujja S."/>
            <person name="Hansen M."/>
            <person name="Howarth C."/>
            <person name="Imamovic A."/>
            <person name="Larimer J."/>
            <person name="McCowen C."/>
            <person name="Montmayeur A."/>
            <person name="Murphy C."/>
            <person name="Neiman D."/>
            <person name="Pearson M."/>
            <person name="Priest M."/>
            <person name="Roberts A."/>
            <person name="Saif S."/>
            <person name="Shea T."/>
            <person name="Sisk P."/>
            <person name="Sykes S."/>
            <person name="Wortman J."/>
            <person name="Nusbaum C."/>
            <person name="Birren B."/>
        </authorList>
    </citation>
    <scope>NUCLEOTIDE SEQUENCE [LARGE SCALE GENOMIC DNA]</scope>
    <source>
        <strain evidence="3 4">7_1</strain>
    </source>
</reference>